<evidence type="ECO:0000259" key="4">
    <source>
        <dbReference type="Pfam" id="PF16751"/>
    </source>
</evidence>
<keyword evidence="3" id="KW-0472">Membrane</keyword>
<dbReference type="RefSeq" id="WP_052020868.1">
    <property type="nucleotide sequence ID" value="NZ_AYXG01000053.1"/>
</dbReference>
<feature type="compositionally biased region" description="Pro residues" evidence="2">
    <location>
        <begin position="285"/>
        <end position="303"/>
    </location>
</feature>
<feature type="region of interest" description="Disordered" evidence="2">
    <location>
        <begin position="243"/>
        <end position="341"/>
    </location>
</feature>
<feature type="domain" description="Anti-sigma-D factor RsdA sigma factor binding region" evidence="4">
    <location>
        <begin position="61"/>
        <end position="110"/>
    </location>
</feature>
<dbReference type="STRING" id="909613.UO65_1522"/>
<reference evidence="5 6" key="1">
    <citation type="journal article" date="2014" name="Genome Announc.">
        <title>Draft Genome Sequence of the Antitrypanosomally Active Sponge-Associated Bacterium Actinokineospora sp. Strain EG49.</title>
        <authorList>
            <person name="Harjes J."/>
            <person name="Ryu T."/>
            <person name="Abdelmohsen U.R."/>
            <person name="Moitinho-Silva L."/>
            <person name="Horn H."/>
            <person name="Ravasi T."/>
            <person name="Hentschel U."/>
        </authorList>
    </citation>
    <scope>NUCLEOTIDE SEQUENCE [LARGE SCALE GENOMIC DNA]</scope>
    <source>
        <strain evidence="5 6">EG49</strain>
    </source>
</reference>
<evidence type="ECO:0000313" key="5">
    <source>
        <dbReference type="EMBL" id="EWC63156.1"/>
    </source>
</evidence>
<dbReference type="Pfam" id="PF16751">
    <property type="entry name" value="RsdA_SigD_bd"/>
    <property type="match status" value="1"/>
</dbReference>
<keyword evidence="3" id="KW-1133">Transmembrane helix</keyword>
<dbReference type="OrthoDB" id="5191711at2"/>
<comment type="caution">
    <text evidence="5">The sequence shown here is derived from an EMBL/GenBank/DDBJ whole genome shotgun (WGS) entry which is preliminary data.</text>
</comment>
<accession>W7J2J4</accession>
<keyword evidence="3" id="KW-0812">Transmembrane</keyword>
<evidence type="ECO:0000313" key="6">
    <source>
        <dbReference type="Proteomes" id="UP000019277"/>
    </source>
</evidence>
<keyword evidence="6" id="KW-1185">Reference proteome</keyword>
<dbReference type="Proteomes" id="UP000019277">
    <property type="component" value="Unassembled WGS sequence"/>
</dbReference>
<feature type="region of interest" description="Disordered" evidence="2">
    <location>
        <begin position="1"/>
        <end position="37"/>
    </location>
</feature>
<protein>
    <recommendedName>
        <fullName evidence="4">Anti-sigma-D factor RsdA sigma factor binding region domain-containing protein</fullName>
    </recommendedName>
</protein>
<organism evidence="5 6">
    <name type="scientific">Actinokineospora spheciospongiae</name>
    <dbReference type="NCBI Taxonomy" id="909613"/>
    <lineage>
        <taxon>Bacteria</taxon>
        <taxon>Bacillati</taxon>
        <taxon>Actinomycetota</taxon>
        <taxon>Actinomycetes</taxon>
        <taxon>Pseudonocardiales</taxon>
        <taxon>Pseudonocardiaceae</taxon>
        <taxon>Actinokineospora</taxon>
    </lineage>
</organism>
<evidence type="ECO:0000256" key="1">
    <source>
        <dbReference type="SAM" id="Coils"/>
    </source>
</evidence>
<dbReference type="AlphaFoldDB" id="W7J2J4"/>
<proteinExistence type="predicted"/>
<evidence type="ECO:0000256" key="2">
    <source>
        <dbReference type="SAM" id="MobiDB-lite"/>
    </source>
</evidence>
<dbReference type="InterPro" id="IPR031928">
    <property type="entry name" value="RsdA_SigD-bd"/>
</dbReference>
<name>W7J2J4_9PSEU</name>
<feature type="coiled-coil region" evidence="1">
    <location>
        <begin position="199"/>
        <end position="226"/>
    </location>
</feature>
<dbReference type="PATRIC" id="fig|909613.9.peg.1534"/>
<sequence length="341" mass="36007">MPDQGDRNEFGTADETASRAEQPRSNVTPVVFGDPDRRTERFEGLEMADPDDFADDEGAVDISLVHADDAFLDSLGAALRDERTTPAQDFRDDELALLLTSWRDEVDAAPMGELVDTQLAQATVLQARTRKRHRRPRLLVPFAAAAAVLAIAFTGAGLAARDAHPGDTLWSLTKVLYADHARSVEAAASVRADLEIAQAALNQGNVAEAKGKLEEAKQELPSVSNEDGRTDLAAQHADLLSLLRGNPADPATPPPLPNPSTAAPVVTTPPATSHPPKPTTVTQPSNPPSSTTPPLPSTTPEDPPVSTTVPTATGEVPREEPEDTPSDTGTQGEATPNDAEA</sequence>
<evidence type="ECO:0000256" key="3">
    <source>
        <dbReference type="SAM" id="Phobius"/>
    </source>
</evidence>
<feature type="transmembrane region" description="Helical" evidence="3">
    <location>
        <begin position="138"/>
        <end position="159"/>
    </location>
</feature>
<keyword evidence="1" id="KW-0175">Coiled coil</keyword>
<dbReference type="eggNOG" id="ENOG5033V1E">
    <property type="taxonomic scope" value="Bacteria"/>
</dbReference>
<feature type="compositionally biased region" description="Low complexity" evidence="2">
    <location>
        <begin position="259"/>
        <end position="271"/>
    </location>
</feature>
<gene>
    <name evidence="5" type="ORF">UO65_1522</name>
</gene>
<dbReference type="EMBL" id="AYXG01000053">
    <property type="protein sequence ID" value="EWC63156.1"/>
    <property type="molecule type" value="Genomic_DNA"/>
</dbReference>